<gene>
    <name evidence="3" type="ORF">SNE40_007931</name>
</gene>
<feature type="region of interest" description="Disordered" evidence="2">
    <location>
        <begin position="155"/>
        <end position="178"/>
    </location>
</feature>
<reference evidence="3 4" key="1">
    <citation type="submission" date="2024-01" db="EMBL/GenBank/DDBJ databases">
        <title>The genome of the rayed Mediterranean limpet Patella caerulea (Linnaeus, 1758).</title>
        <authorList>
            <person name="Anh-Thu Weber A."/>
            <person name="Halstead-Nussloch G."/>
        </authorList>
    </citation>
    <scope>NUCLEOTIDE SEQUENCE [LARGE SCALE GENOMIC DNA]</scope>
    <source>
        <strain evidence="3">AATW-2023a</strain>
        <tissue evidence="3">Whole specimen</tissue>
    </source>
</reference>
<dbReference type="EMBL" id="JAZGQO010000006">
    <property type="protein sequence ID" value="KAK6185775.1"/>
    <property type="molecule type" value="Genomic_DNA"/>
</dbReference>
<dbReference type="PANTHER" id="PTHR12300:SF117">
    <property type="entry name" value="LP05237P-RELATED"/>
    <property type="match status" value="1"/>
</dbReference>
<comment type="subcellular location">
    <subcellularLocation>
        <location evidence="1">Membrane</location>
        <topology evidence="1">Multi-pass membrane protein</topology>
    </subcellularLocation>
</comment>
<feature type="compositionally biased region" description="Low complexity" evidence="2">
    <location>
        <begin position="214"/>
        <end position="223"/>
    </location>
</feature>
<feature type="transmembrane region" description="Helical" evidence="1">
    <location>
        <begin position="39"/>
        <end position="64"/>
    </location>
</feature>
<protein>
    <recommendedName>
        <fullName evidence="1">Receptor expression-enhancing protein</fullName>
    </recommendedName>
</protein>
<evidence type="ECO:0000256" key="1">
    <source>
        <dbReference type="RuleBase" id="RU362006"/>
    </source>
</evidence>
<proteinExistence type="inferred from homology"/>
<organism evidence="3 4">
    <name type="scientific">Patella caerulea</name>
    <name type="common">Rayed Mediterranean limpet</name>
    <dbReference type="NCBI Taxonomy" id="87958"/>
    <lineage>
        <taxon>Eukaryota</taxon>
        <taxon>Metazoa</taxon>
        <taxon>Spiralia</taxon>
        <taxon>Lophotrochozoa</taxon>
        <taxon>Mollusca</taxon>
        <taxon>Gastropoda</taxon>
        <taxon>Patellogastropoda</taxon>
        <taxon>Patelloidea</taxon>
        <taxon>Patellidae</taxon>
        <taxon>Patella</taxon>
    </lineage>
</organism>
<keyword evidence="1" id="KW-1133">Transmembrane helix</keyword>
<keyword evidence="1" id="KW-0812">Transmembrane</keyword>
<dbReference type="PANTHER" id="PTHR12300">
    <property type="entry name" value="HVA22-LIKE PROTEINS"/>
    <property type="match status" value="1"/>
</dbReference>
<dbReference type="GO" id="GO:0005881">
    <property type="term" value="C:cytoplasmic microtubule"/>
    <property type="evidence" value="ECO:0007669"/>
    <property type="project" value="TreeGrafter"/>
</dbReference>
<feature type="compositionally biased region" description="Acidic residues" evidence="2">
    <location>
        <begin position="169"/>
        <end position="178"/>
    </location>
</feature>
<feature type="region of interest" description="Disordered" evidence="2">
    <location>
        <begin position="197"/>
        <end position="223"/>
    </location>
</feature>
<feature type="compositionally biased region" description="Basic and acidic residues" evidence="2">
    <location>
        <begin position="197"/>
        <end position="209"/>
    </location>
</feature>
<dbReference type="GO" id="GO:0071782">
    <property type="term" value="C:endoplasmic reticulum tubular network"/>
    <property type="evidence" value="ECO:0007669"/>
    <property type="project" value="TreeGrafter"/>
</dbReference>
<name>A0AAN8Q965_PATCE</name>
<accession>A0AAN8Q965</accession>
<dbReference type="AlphaFoldDB" id="A0AAN8Q965"/>
<keyword evidence="1" id="KW-0472">Membrane</keyword>
<sequence length="282" mass="32568">MVSAVISRVVILVFGTLYPAYASYKAVRTKNVKEYVKWMMYWIVFALFLCVETFSDVFISWLPFYYEVKIVFVLWLLSPITKGSSFLFKKFVHPQLAKREKDIDEMIIQASKQGYTTLLKLGSKSITYATSVFMKTALTGHGKLIDHIKRSYSTSDLTDDGSGVTRYIDEDEDEGEDELDNRLIEDNKELELRSEKKVKTTVSRKSEKTKLKKSTSSNTGLSSVMEVDEDDDDVIVTEEVTYIPVTRKHYTHKEQKQISKYGTLPKSYSRSTRSRKHITNEY</sequence>
<dbReference type="GO" id="GO:0071786">
    <property type="term" value="P:endoplasmic reticulum tubular network organization"/>
    <property type="evidence" value="ECO:0007669"/>
    <property type="project" value="TreeGrafter"/>
</dbReference>
<keyword evidence="4" id="KW-1185">Reference proteome</keyword>
<dbReference type="InterPro" id="IPR004345">
    <property type="entry name" value="TB2_DP1_HVA22"/>
</dbReference>
<feature type="transmembrane region" description="Helical" evidence="1">
    <location>
        <begin position="6"/>
        <end position="27"/>
    </location>
</feature>
<dbReference type="GO" id="GO:0008017">
    <property type="term" value="F:microtubule binding"/>
    <property type="evidence" value="ECO:0007669"/>
    <property type="project" value="TreeGrafter"/>
</dbReference>
<feature type="compositionally biased region" description="Basic residues" evidence="2">
    <location>
        <begin position="272"/>
        <end position="282"/>
    </location>
</feature>
<comment type="similarity">
    <text evidence="1">Belongs to the DP1 family.</text>
</comment>
<dbReference type="Proteomes" id="UP001347796">
    <property type="component" value="Unassembled WGS sequence"/>
</dbReference>
<evidence type="ECO:0000256" key="2">
    <source>
        <dbReference type="SAM" id="MobiDB-lite"/>
    </source>
</evidence>
<feature type="region of interest" description="Disordered" evidence="2">
    <location>
        <begin position="251"/>
        <end position="282"/>
    </location>
</feature>
<dbReference type="Pfam" id="PF03134">
    <property type="entry name" value="TB2_DP1_HVA22"/>
    <property type="match status" value="1"/>
</dbReference>
<evidence type="ECO:0000313" key="4">
    <source>
        <dbReference type="Proteomes" id="UP001347796"/>
    </source>
</evidence>
<comment type="caution">
    <text evidence="3">The sequence shown here is derived from an EMBL/GenBank/DDBJ whole genome shotgun (WGS) entry which is preliminary data.</text>
</comment>
<evidence type="ECO:0000313" key="3">
    <source>
        <dbReference type="EMBL" id="KAK6185775.1"/>
    </source>
</evidence>
<dbReference type="GO" id="GO:0005789">
    <property type="term" value="C:endoplasmic reticulum membrane"/>
    <property type="evidence" value="ECO:0007669"/>
    <property type="project" value="TreeGrafter"/>
</dbReference>